<protein>
    <submittedName>
        <fullName evidence="6">2-oxoglutarate-acceptor oxidoreductase subunit OorD</fullName>
    </submittedName>
</protein>
<evidence type="ECO:0000313" key="6">
    <source>
        <dbReference type="EMBL" id="TEB04461.1"/>
    </source>
</evidence>
<evidence type="ECO:0000259" key="5">
    <source>
        <dbReference type="PROSITE" id="PS51379"/>
    </source>
</evidence>
<dbReference type="Proteomes" id="UP000298324">
    <property type="component" value="Unassembled WGS sequence"/>
</dbReference>
<name>A0A4Y7R742_9FIRM</name>
<dbReference type="PANTHER" id="PTHR43687:SF1">
    <property type="entry name" value="FERREDOXIN III"/>
    <property type="match status" value="1"/>
</dbReference>
<dbReference type="GO" id="GO:0051539">
    <property type="term" value="F:4 iron, 4 sulfur cluster binding"/>
    <property type="evidence" value="ECO:0007669"/>
    <property type="project" value="UniProtKB-KW"/>
</dbReference>
<evidence type="ECO:0000256" key="4">
    <source>
        <dbReference type="ARBA" id="ARBA00023014"/>
    </source>
</evidence>
<dbReference type="Gene3D" id="3.30.70.20">
    <property type="match status" value="1"/>
</dbReference>
<dbReference type="InterPro" id="IPR050572">
    <property type="entry name" value="Fe-S_Ferredoxin"/>
</dbReference>
<reference evidence="6 7" key="1">
    <citation type="journal article" date="2018" name="Environ. Microbiol.">
        <title>Novel energy conservation strategies and behaviour of Pelotomaculum schinkii driving syntrophic propionate catabolism.</title>
        <authorList>
            <person name="Hidalgo-Ahumada C.A.P."/>
            <person name="Nobu M.K."/>
            <person name="Narihiro T."/>
            <person name="Tamaki H."/>
            <person name="Liu W.T."/>
            <person name="Kamagata Y."/>
            <person name="Stams A.J.M."/>
            <person name="Imachi H."/>
            <person name="Sousa D.Z."/>
        </authorList>
    </citation>
    <scope>NUCLEOTIDE SEQUENCE [LARGE SCALE GENOMIC DNA]</scope>
    <source>
        <strain evidence="6 7">HH</strain>
    </source>
</reference>
<comment type="caution">
    <text evidence="6">The sequence shown here is derived from an EMBL/GenBank/DDBJ whole genome shotgun (WGS) entry which is preliminary data.</text>
</comment>
<dbReference type="AlphaFoldDB" id="A0A4Y7R742"/>
<feature type="domain" description="4Fe-4S ferredoxin-type" evidence="5">
    <location>
        <begin position="2"/>
        <end position="31"/>
    </location>
</feature>
<organism evidence="6 7">
    <name type="scientific">Pelotomaculum schinkii</name>
    <dbReference type="NCBI Taxonomy" id="78350"/>
    <lineage>
        <taxon>Bacteria</taxon>
        <taxon>Bacillati</taxon>
        <taxon>Bacillota</taxon>
        <taxon>Clostridia</taxon>
        <taxon>Eubacteriales</taxon>
        <taxon>Desulfotomaculaceae</taxon>
        <taxon>Pelotomaculum</taxon>
    </lineage>
</organism>
<dbReference type="SUPFAM" id="SSF54862">
    <property type="entry name" value="4Fe-4S ferredoxins"/>
    <property type="match status" value="1"/>
</dbReference>
<keyword evidence="4" id="KW-0411">Iron-sulfur</keyword>
<dbReference type="InterPro" id="IPR017900">
    <property type="entry name" value="4Fe4S_Fe_S_CS"/>
</dbReference>
<dbReference type="EMBL" id="QFGA01000004">
    <property type="protein sequence ID" value="TEB04461.1"/>
    <property type="molecule type" value="Genomic_DNA"/>
</dbReference>
<evidence type="ECO:0000256" key="3">
    <source>
        <dbReference type="ARBA" id="ARBA00023004"/>
    </source>
</evidence>
<dbReference type="Pfam" id="PF13187">
    <property type="entry name" value="Fer4_9"/>
    <property type="match status" value="1"/>
</dbReference>
<keyword evidence="7" id="KW-1185">Reference proteome</keyword>
<dbReference type="GO" id="GO:0046872">
    <property type="term" value="F:metal ion binding"/>
    <property type="evidence" value="ECO:0007669"/>
    <property type="project" value="UniProtKB-KW"/>
</dbReference>
<accession>A0A4Y7R742</accession>
<dbReference type="InterPro" id="IPR017896">
    <property type="entry name" value="4Fe4S_Fe-S-bd"/>
</dbReference>
<keyword evidence="2" id="KW-0479">Metal-binding</keyword>
<evidence type="ECO:0000256" key="2">
    <source>
        <dbReference type="ARBA" id="ARBA00022723"/>
    </source>
</evidence>
<proteinExistence type="predicted"/>
<dbReference type="PANTHER" id="PTHR43687">
    <property type="entry name" value="ADENYLYLSULFATE REDUCTASE, BETA SUBUNIT"/>
    <property type="match status" value="1"/>
</dbReference>
<keyword evidence="1" id="KW-0004">4Fe-4S</keyword>
<feature type="domain" description="4Fe-4S ferredoxin-type" evidence="5">
    <location>
        <begin position="32"/>
        <end position="61"/>
    </location>
</feature>
<dbReference type="RefSeq" id="WP_190259570.1">
    <property type="nucleotide sequence ID" value="NZ_QFGA01000004.1"/>
</dbReference>
<dbReference type="PROSITE" id="PS00198">
    <property type="entry name" value="4FE4S_FER_1"/>
    <property type="match status" value="2"/>
</dbReference>
<evidence type="ECO:0000256" key="1">
    <source>
        <dbReference type="ARBA" id="ARBA00022485"/>
    </source>
</evidence>
<gene>
    <name evidence="6" type="ORF">Psch_04188</name>
</gene>
<keyword evidence="3" id="KW-0408">Iron</keyword>
<sequence length="61" mass="6692">MAQIKVDLKRCKSCGICIAFCPKNVYAVNKEGGPVIAQPELCSKCNLCVMRCPDFALELEV</sequence>
<dbReference type="PROSITE" id="PS51379">
    <property type="entry name" value="4FE4S_FER_2"/>
    <property type="match status" value="2"/>
</dbReference>
<evidence type="ECO:0000313" key="7">
    <source>
        <dbReference type="Proteomes" id="UP000298324"/>
    </source>
</evidence>